<sequence>MCGLGACHRFETCCKQSLVFKWIRLKRTPLSPEFRTMSHWSLRISRLLKKEINKRLTLRGGPVVWAWDFHVGGLKFETPCQRKQGVCLLGRARLT</sequence>
<evidence type="ECO:0000313" key="1">
    <source>
        <dbReference type="EMBL" id="JAP12522.1"/>
    </source>
</evidence>
<feature type="non-terminal residue" evidence="1">
    <location>
        <position position="95"/>
    </location>
</feature>
<organism evidence="1">
    <name type="scientific">Solanum chacoense</name>
    <name type="common">Chaco potato</name>
    <dbReference type="NCBI Taxonomy" id="4108"/>
    <lineage>
        <taxon>Eukaryota</taxon>
        <taxon>Viridiplantae</taxon>
        <taxon>Streptophyta</taxon>
        <taxon>Embryophyta</taxon>
        <taxon>Tracheophyta</taxon>
        <taxon>Spermatophyta</taxon>
        <taxon>Magnoliopsida</taxon>
        <taxon>eudicotyledons</taxon>
        <taxon>Gunneridae</taxon>
        <taxon>Pentapetalae</taxon>
        <taxon>asterids</taxon>
        <taxon>lamiids</taxon>
        <taxon>Solanales</taxon>
        <taxon>Solanaceae</taxon>
        <taxon>Solanoideae</taxon>
        <taxon>Solaneae</taxon>
        <taxon>Solanum</taxon>
    </lineage>
</organism>
<name>A0A0V0GXA9_SOLCH</name>
<protein>
    <submittedName>
        <fullName evidence="1">Putative ovule protein</fullName>
    </submittedName>
</protein>
<proteinExistence type="predicted"/>
<dbReference type="EMBL" id="GEDG01029481">
    <property type="protein sequence ID" value="JAP12522.1"/>
    <property type="molecule type" value="Transcribed_RNA"/>
</dbReference>
<dbReference type="AlphaFoldDB" id="A0A0V0GXA9"/>
<reference evidence="1" key="1">
    <citation type="submission" date="2015-12" db="EMBL/GenBank/DDBJ databases">
        <title>Gene expression during late stages of embryo sac development: a critical building block for successful pollen-pistil interactions.</title>
        <authorList>
            <person name="Liu Y."/>
            <person name="Joly V."/>
            <person name="Sabar M."/>
            <person name="Matton D.P."/>
        </authorList>
    </citation>
    <scope>NUCLEOTIDE SEQUENCE</scope>
</reference>
<accession>A0A0V0GXA9</accession>